<dbReference type="STRING" id="679901.Mzhil_1030"/>
<dbReference type="EMBL" id="CP002101">
    <property type="protein sequence ID" value="AEH60887.1"/>
    <property type="molecule type" value="Genomic_DNA"/>
</dbReference>
<evidence type="ECO:0000313" key="2">
    <source>
        <dbReference type="Proteomes" id="UP000006622"/>
    </source>
</evidence>
<dbReference type="AlphaFoldDB" id="F7XLV9"/>
<protein>
    <submittedName>
        <fullName evidence="1">Uncharacterized protein</fullName>
    </submittedName>
</protein>
<dbReference type="Pfam" id="PF22263">
    <property type="entry name" value="DUF6951"/>
    <property type="match status" value="1"/>
</dbReference>
<evidence type="ECO:0000313" key="1">
    <source>
        <dbReference type="EMBL" id="AEH60887.1"/>
    </source>
</evidence>
<dbReference type="InterPro" id="IPR054227">
    <property type="entry name" value="DUF6951"/>
</dbReference>
<keyword evidence="2" id="KW-1185">Reference proteome</keyword>
<organism evidence="1 2">
    <name type="scientific">Methanosalsum zhilinae (strain DSM 4017 / NBRC 107636 / OCM 62 / WeN5)</name>
    <name type="common">Methanohalophilus zhilinae</name>
    <dbReference type="NCBI Taxonomy" id="679901"/>
    <lineage>
        <taxon>Archaea</taxon>
        <taxon>Methanobacteriati</taxon>
        <taxon>Methanobacteriota</taxon>
        <taxon>Stenosarchaea group</taxon>
        <taxon>Methanomicrobia</taxon>
        <taxon>Methanosarcinales</taxon>
        <taxon>Methanosarcinaceae</taxon>
        <taxon>Methanosalsum</taxon>
    </lineage>
</organism>
<dbReference type="Proteomes" id="UP000006622">
    <property type="component" value="Chromosome"/>
</dbReference>
<dbReference type="RefSeq" id="WP_013898325.1">
    <property type="nucleotide sequence ID" value="NC_015676.1"/>
</dbReference>
<sequence length="105" mass="11849">MTSELTVNSNVCDFVHKIKGEMKGDTIEINIKTPCKKIQKMSHMEVPISEIFGFRDNYVTQKAQEAECTPTCLVPCAVLHACYLEMGMMSKSLVKKVENISIEFD</sequence>
<dbReference type="KEGG" id="mzh:Mzhil_1030"/>
<dbReference type="GeneID" id="10822655"/>
<accession>F7XLV9</accession>
<dbReference type="HOGENOM" id="CLU_145178_0_0_2"/>
<gene>
    <name evidence="1" type="ordered locus">Mzhil_1030</name>
</gene>
<name>F7XLV9_METZD</name>
<reference evidence="1 2" key="1">
    <citation type="submission" date="2010-07" db="EMBL/GenBank/DDBJ databases">
        <title>The complete genome of Methanosalsum zhilinae DSM 4017.</title>
        <authorList>
            <consortium name="US DOE Joint Genome Institute (JGI-PGF)"/>
            <person name="Lucas S."/>
            <person name="Copeland A."/>
            <person name="Lapidus A."/>
            <person name="Glavina del Rio T."/>
            <person name="Dalin E."/>
            <person name="Tice H."/>
            <person name="Bruce D."/>
            <person name="Goodwin L."/>
            <person name="Pitluck S."/>
            <person name="Kyrpides N."/>
            <person name="Mavromatis K."/>
            <person name="Ovchinnikova G."/>
            <person name="Daligault H."/>
            <person name="Detter J.C."/>
            <person name="Han C."/>
            <person name="Tapia R."/>
            <person name="Larimer F."/>
            <person name="Land M."/>
            <person name="Hauser L."/>
            <person name="Markowitz V."/>
            <person name="Cheng J.-F."/>
            <person name="Hugenholtz P."/>
            <person name="Woyke T."/>
            <person name="Wu D."/>
            <person name="Spring S."/>
            <person name="Schueler E."/>
            <person name="Brambilla E."/>
            <person name="Klenk H.-P."/>
            <person name="Eisen J.A."/>
        </authorList>
    </citation>
    <scope>NUCLEOTIDE SEQUENCE [LARGE SCALE GENOMIC DNA]</scope>
    <source>
        <strain evidence="2">DSM 4017 / NBRC 107636 / OCM 62 / WeN5</strain>
    </source>
</reference>
<dbReference type="OrthoDB" id="52877at2157"/>
<proteinExistence type="predicted"/>